<evidence type="ECO:0000256" key="1">
    <source>
        <dbReference type="ARBA" id="ARBA00022741"/>
    </source>
</evidence>
<protein>
    <submittedName>
        <fullName evidence="7">DNA helicase-2/ATP-dependent DNA helicase PcrA</fullName>
        <ecNumber evidence="7">3.6.4.12</ecNumber>
    </submittedName>
</protein>
<feature type="domain" description="UvrD-like helicase ATP-binding" evidence="6">
    <location>
        <begin position="208"/>
        <end position="591"/>
    </location>
</feature>
<dbReference type="Pfam" id="PF13538">
    <property type="entry name" value="UvrD_C_2"/>
    <property type="match status" value="1"/>
</dbReference>
<dbReference type="PANTHER" id="PTHR11070">
    <property type="entry name" value="UVRD / RECB / PCRA DNA HELICASE FAMILY MEMBER"/>
    <property type="match status" value="1"/>
</dbReference>
<dbReference type="Pfam" id="PF00580">
    <property type="entry name" value="UvrD-helicase"/>
    <property type="match status" value="1"/>
</dbReference>
<dbReference type="EC" id="3.6.4.12" evidence="7"/>
<dbReference type="InterPro" id="IPR000212">
    <property type="entry name" value="DNA_helicase_UvrD/REP"/>
</dbReference>
<evidence type="ECO:0000256" key="2">
    <source>
        <dbReference type="ARBA" id="ARBA00022801"/>
    </source>
</evidence>
<feature type="binding site" evidence="5">
    <location>
        <begin position="229"/>
        <end position="236"/>
    </location>
    <ligand>
        <name>ATP</name>
        <dbReference type="ChEBI" id="CHEBI:30616"/>
    </ligand>
</feature>
<dbReference type="PROSITE" id="PS51198">
    <property type="entry name" value="UVRD_HELICASE_ATP_BIND"/>
    <property type="match status" value="1"/>
</dbReference>
<evidence type="ECO:0000313" key="8">
    <source>
        <dbReference type="Proteomes" id="UP001519342"/>
    </source>
</evidence>
<keyword evidence="4 5" id="KW-0067">ATP-binding</keyword>
<dbReference type="EMBL" id="JAGGKS010000006">
    <property type="protein sequence ID" value="MBP1926261.1"/>
    <property type="molecule type" value="Genomic_DNA"/>
</dbReference>
<evidence type="ECO:0000313" key="7">
    <source>
        <dbReference type="EMBL" id="MBP1926261.1"/>
    </source>
</evidence>
<keyword evidence="3 5" id="KW-0347">Helicase</keyword>
<keyword evidence="2 5" id="KW-0378">Hydrolase</keyword>
<organism evidence="7 8">
    <name type="scientific">Sedimentibacter acidaminivorans</name>
    <dbReference type="NCBI Taxonomy" id="913099"/>
    <lineage>
        <taxon>Bacteria</taxon>
        <taxon>Bacillati</taxon>
        <taxon>Bacillota</taxon>
        <taxon>Tissierellia</taxon>
        <taxon>Sedimentibacter</taxon>
    </lineage>
</organism>
<dbReference type="Gene3D" id="3.40.50.300">
    <property type="entry name" value="P-loop containing nucleotide triphosphate hydrolases"/>
    <property type="match status" value="2"/>
</dbReference>
<dbReference type="RefSeq" id="WP_209511999.1">
    <property type="nucleotide sequence ID" value="NZ_JAGGKS010000006.1"/>
</dbReference>
<dbReference type="PANTHER" id="PTHR11070:SF17">
    <property type="entry name" value="DNA HELICASE IV"/>
    <property type="match status" value="1"/>
</dbReference>
<accession>A0ABS4GEY9</accession>
<reference evidence="7 8" key="1">
    <citation type="submission" date="2021-03" db="EMBL/GenBank/DDBJ databases">
        <title>Genomic Encyclopedia of Type Strains, Phase IV (KMG-IV): sequencing the most valuable type-strain genomes for metagenomic binning, comparative biology and taxonomic classification.</title>
        <authorList>
            <person name="Goeker M."/>
        </authorList>
    </citation>
    <scope>NUCLEOTIDE SEQUENCE [LARGE SCALE GENOMIC DNA]</scope>
    <source>
        <strain evidence="7 8">DSM 24004</strain>
    </source>
</reference>
<dbReference type="GO" id="GO:0016787">
    <property type="term" value="F:hydrolase activity"/>
    <property type="evidence" value="ECO:0007669"/>
    <property type="project" value="UniProtKB-KW"/>
</dbReference>
<proteinExistence type="predicted"/>
<evidence type="ECO:0000256" key="3">
    <source>
        <dbReference type="ARBA" id="ARBA00022806"/>
    </source>
</evidence>
<keyword evidence="1 5" id="KW-0547">Nucleotide-binding</keyword>
<name>A0ABS4GEY9_9FIRM</name>
<comment type="caution">
    <text evidence="7">The sequence shown here is derived from an EMBL/GenBank/DDBJ whole genome shotgun (WGS) entry which is preliminary data.</text>
</comment>
<keyword evidence="8" id="KW-1185">Reference proteome</keyword>
<dbReference type="Proteomes" id="UP001519342">
    <property type="component" value="Unassembled WGS sequence"/>
</dbReference>
<dbReference type="SUPFAM" id="SSF52540">
    <property type="entry name" value="P-loop containing nucleoside triphosphate hydrolases"/>
    <property type="match status" value="1"/>
</dbReference>
<evidence type="ECO:0000259" key="6">
    <source>
        <dbReference type="PROSITE" id="PS51198"/>
    </source>
</evidence>
<dbReference type="InterPro" id="IPR027785">
    <property type="entry name" value="UvrD-like_helicase_C"/>
</dbReference>
<sequence>MSEYKRKYIEETNYLKEIIDLISYKLEIEANSLENKKKDLIEARKEMWENATHSSADFDKVSDANQYLSALQNQTLSYTDSAKLVSKFEKMLDSPYFARIDFTENGYDDTEKIYIGLFNLMDEETHEIKIHDWRAPISSIFYRSETGPVEYIAPVGKIKGNVSLKRQYKIKKGKMEYFFDSNINILDEMLKEALSKNMSSKMKTIVETIQKQQDLIIRDLVNELLIVQGVAGSGKTSVALHRIAFLLYQGLNLNLSSNNIIIISPNTLFSQYISNVLPELGEENIVELTFENIFTEIFEKKLSIKTKSEQLEEIICAKDEDEKAFLRSYADFKGSSTFLEIINRYINYFEHKMIKFEDIYFNGKIIENRDLLKSLLLSNKLNMPTSKKLKIIESRIIDKVHEVKKLRREKIEKIVSNSNNHEFEIQSFARVLAAKETSLFTQKLRQFTEFDCYYLYKTLFRDKNIFFKVAKGLDLPDNINDIIEYTNKNIQDKYNIPYSDGIGLMYLKLKAEGCNLYSNIKQVMVDEAQDYYPIHYNILKTIFREARFTIVGDINQTIEKKSNLSIYDDIISIFNKSKSNKLFLTKSYRNSYEISKFSQKLLDGNINTELFKRNEREPEIIYKSSQNELENKIIVDIEKYKSLGFDSIAIICKSRKQSSDLYFRLKSKINIKLIDSNERTAITGITVIPVYMAKGLEFDCVMVYETDIINYKTDYDKKLLYIACTRALHRLSLYYTGVISNLLA</sequence>
<dbReference type="InterPro" id="IPR014016">
    <property type="entry name" value="UvrD-like_ATP-bd"/>
</dbReference>
<evidence type="ECO:0000256" key="5">
    <source>
        <dbReference type="PROSITE-ProRule" id="PRU00560"/>
    </source>
</evidence>
<gene>
    <name evidence="7" type="ORF">J2Z76_002126</name>
</gene>
<evidence type="ECO:0000256" key="4">
    <source>
        <dbReference type="ARBA" id="ARBA00022840"/>
    </source>
</evidence>
<dbReference type="GO" id="GO:0003678">
    <property type="term" value="F:DNA helicase activity"/>
    <property type="evidence" value="ECO:0007669"/>
    <property type="project" value="UniProtKB-EC"/>
</dbReference>
<dbReference type="InterPro" id="IPR027417">
    <property type="entry name" value="P-loop_NTPase"/>
</dbReference>